<evidence type="ECO:0000256" key="3">
    <source>
        <dbReference type="ARBA" id="ARBA00023163"/>
    </source>
</evidence>
<sequence length="96" mass="11068">MSKKILDEREKILPGGKILRKGPSKAEMKIRLRLDPYSLTKKETEVTLLLLEGWKRDEILARCSIGNNTLKSHIRQIYQKLGVADRTGLSEKFLNF</sequence>
<keyword evidence="2" id="KW-0238">DNA-binding</keyword>
<dbReference type="InterPro" id="IPR036388">
    <property type="entry name" value="WH-like_DNA-bd_sf"/>
</dbReference>
<dbReference type="InterPro" id="IPR000792">
    <property type="entry name" value="Tscrpt_reg_LuxR_C"/>
</dbReference>
<gene>
    <name evidence="5" type="ORF">C8D99_1425</name>
</gene>
<proteinExistence type="predicted"/>
<evidence type="ECO:0000313" key="5">
    <source>
        <dbReference type="EMBL" id="TDY52056.1"/>
    </source>
</evidence>
<evidence type="ECO:0000256" key="2">
    <source>
        <dbReference type="ARBA" id="ARBA00023125"/>
    </source>
</evidence>
<dbReference type="GO" id="GO:0006355">
    <property type="term" value="P:regulation of DNA-templated transcription"/>
    <property type="evidence" value="ECO:0007669"/>
    <property type="project" value="InterPro"/>
</dbReference>
<evidence type="ECO:0000259" key="4">
    <source>
        <dbReference type="PROSITE" id="PS50043"/>
    </source>
</evidence>
<dbReference type="Proteomes" id="UP000295066">
    <property type="component" value="Unassembled WGS sequence"/>
</dbReference>
<dbReference type="CDD" id="cd06170">
    <property type="entry name" value="LuxR_C_like"/>
    <property type="match status" value="1"/>
</dbReference>
<keyword evidence="6" id="KW-1185">Reference proteome</keyword>
<dbReference type="PRINTS" id="PR00038">
    <property type="entry name" value="HTHLUXR"/>
</dbReference>
<accession>A0A4V3HFA0</accession>
<dbReference type="PANTHER" id="PTHR44688">
    <property type="entry name" value="DNA-BINDING TRANSCRIPTIONAL ACTIVATOR DEVR_DOSR"/>
    <property type="match status" value="1"/>
</dbReference>
<dbReference type="SUPFAM" id="SSF46894">
    <property type="entry name" value="C-terminal effector domain of the bipartite response regulators"/>
    <property type="match status" value="1"/>
</dbReference>
<dbReference type="SMART" id="SM00421">
    <property type="entry name" value="HTH_LUXR"/>
    <property type="match status" value="1"/>
</dbReference>
<dbReference type="PANTHER" id="PTHR44688:SF16">
    <property type="entry name" value="DNA-BINDING TRANSCRIPTIONAL ACTIVATOR DEVR_DOSR"/>
    <property type="match status" value="1"/>
</dbReference>
<dbReference type="Gene3D" id="1.10.10.10">
    <property type="entry name" value="Winged helix-like DNA-binding domain superfamily/Winged helix DNA-binding domain"/>
    <property type="match status" value="1"/>
</dbReference>
<reference evidence="5 6" key="1">
    <citation type="submission" date="2019-03" db="EMBL/GenBank/DDBJ databases">
        <title>Genomic Encyclopedia of Type Strains, Phase IV (KMG-IV): sequencing the most valuable type-strain genomes for metagenomic binning, comparative biology and taxonomic classification.</title>
        <authorList>
            <person name="Goeker M."/>
        </authorList>
    </citation>
    <scope>NUCLEOTIDE SEQUENCE [LARGE SCALE GENOMIC DNA]</scope>
    <source>
        <strain evidence="5 6">DSM 25964</strain>
    </source>
</reference>
<evidence type="ECO:0000313" key="6">
    <source>
        <dbReference type="Proteomes" id="UP000295066"/>
    </source>
</evidence>
<comment type="caution">
    <text evidence="5">The sequence shown here is derived from an EMBL/GenBank/DDBJ whole genome shotgun (WGS) entry which is preliminary data.</text>
</comment>
<keyword evidence="3" id="KW-0804">Transcription</keyword>
<name>A0A4V3HFA0_9BACT</name>
<dbReference type="GO" id="GO:0003677">
    <property type="term" value="F:DNA binding"/>
    <property type="evidence" value="ECO:0007669"/>
    <property type="project" value="UniProtKB-KW"/>
</dbReference>
<dbReference type="EMBL" id="SORI01000042">
    <property type="protein sequence ID" value="TDY52056.1"/>
    <property type="molecule type" value="Genomic_DNA"/>
</dbReference>
<protein>
    <submittedName>
        <fullName evidence="5">Regulatory LuxR family protein</fullName>
    </submittedName>
</protein>
<feature type="domain" description="HTH luxR-type" evidence="4">
    <location>
        <begin position="32"/>
        <end position="96"/>
    </location>
</feature>
<organism evidence="5 6">
    <name type="scientific">Aminivibrio pyruvatiphilus</name>
    <dbReference type="NCBI Taxonomy" id="1005740"/>
    <lineage>
        <taxon>Bacteria</taxon>
        <taxon>Thermotogati</taxon>
        <taxon>Synergistota</taxon>
        <taxon>Synergistia</taxon>
        <taxon>Synergistales</taxon>
        <taxon>Aminobacteriaceae</taxon>
        <taxon>Aminivibrio</taxon>
    </lineage>
</organism>
<dbReference type="AlphaFoldDB" id="A0A4V3HFA0"/>
<dbReference type="PROSITE" id="PS50043">
    <property type="entry name" value="HTH_LUXR_2"/>
    <property type="match status" value="1"/>
</dbReference>
<keyword evidence="1" id="KW-0805">Transcription regulation</keyword>
<dbReference type="Pfam" id="PF00196">
    <property type="entry name" value="GerE"/>
    <property type="match status" value="1"/>
</dbReference>
<dbReference type="InterPro" id="IPR016032">
    <property type="entry name" value="Sig_transdc_resp-reg_C-effctor"/>
</dbReference>
<evidence type="ECO:0000256" key="1">
    <source>
        <dbReference type="ARBA" id="ARBA00023015"/>
    </source>
</evidence>